<reference evidence="2 3" key="1">
    <citation type="journal article" date="2010" name="Stand. Genomic Sci.">
        <title>Complete genome sequence of Thermosediminibacter oceani type strain (JW/IW-1228P).</title>
        <authorList>
            <person name="Pitluck S."/>
            <person name="Yasawong M."/>
            <person name="Munk C."/>
            <person name="Nolan M."/>
            <person name="Lapidus A."/>
            <person name="Lucas S."/>
            <person name="Glavina Del Rio T."/>
            <person name="Tice H."/>
            <person name="Cheng J.F."/>
            <person name="Bruce D."/>
            <person name="Detter C."/>
            <person name="Tapia R."/>
            <person name="Han C."/>
            <person name="Goodwin L."/>
            <person name="Liolios K."/>
            <person name="Ivanova N."/>
            <person name="Mavromatis K."/>
            <person name="Mikhailova N."/>
            <person name="Pati A."/>
            <person name="Chen A."/>
            <person name="Palaniappan K."/>
            <person name="Land M."/>
            <person name="Hauser L."/>
            <person name="Chang Y.J."/>
            <person name="Jeffries C.D."/>
            <person name="Rohde M."/>
            <person name="Spring S."/>
            <person name="Sikorski J."/>
            <person name="Goker M."/>
            <person name="Woyke T."/>
            <person name="Bristow J."/>
            <person name="Eisen J.A."/>
            <person name="Markowitz V."/>
            <person name="Hugenholtz P."/>
            <person name="Kyrpides N.C."/>
            <person name="Klenk H.P."/>
        </authorList>
    </citation>
    <scope>NUCLEOTIDE SEQUENCE [LARGE SCALE GENOMIC DNA]</scope>
    <source>
        <strain evidence="3">ATCC BAA-1034 / DSM 16646 / JW/IW-1228P</strain>
    </source>
</reference>
<dbReference type="SMART" id="SM00481">
    <property type="entry name" value="POLIIIAc"/>
    <property type="match status" value="1"/>
</dbReference>
<protein>
    <submittedName>
        <fullName evidence="2">Histidinol phosphate phosphatase HisJ family</fullName>
    </submittedName>
</protein>
<feature type="domain" description="Polymerase/histidinol phosphatase N-terminal" evidence="1">
    <location>
        <begin position="5"/>
        <end position="83"/>
    </location>
</feature>
<evidence type="ECO:0000313" key="3">
    <source>
        <dbReference type="Proteomes" id="UP000000272"/>
    </source>
</evidence>
<dbReference type="GO" id="GO:0008270">
    <property type="term" value="F:zinc ion binding"/>
    <property type="evidence" value="ECO:0007669"/>
    <property type="project" value="TreeGrafter"/>
</dbReference>
<dbReference type="Gene3D" id="3.20.20.140">
    <property type="entry name" value="Metal-dependent hydrolases"/>
    <property type="match status" value="1"/>
</dbReference>
<dbReference type="PANTHER" id="PTHR36928">
    <property type="entry name" value="PHOSPHATASE YCDX-RELATED"/>
    <property type="match status" value="1"/>
</dbReference>
<accession>D9S2J7</accession>
<dbReference type="Proteomes" id="UP000000272">
    <property type="component" value="Chromosome"/>
</dbReference>
<dbReference type="STRING" id="555079.Toce_0862"/>
<dbReference type="EMBL" id="CP002131">
    <property type="protein sequence ID" value="ADL07624.1"/>
    <property type="molecule type" value="Genomic_DNA"/>
</dbReference>
<dbReference type="SUPFAM" id="SSF89550">
    <property type="entry name" value="PHP domain-like"/>
    <property type="match status" value="1"/>
</dbReference>
<dbReference type="InterPro" id="IPR003141">
    <property type="entry name" value="Pol/His_phosphatase_N"/>
</dbReference>
<evidence type="ECO:0000313" key="2">
    <source>
        <dbReference type="EMBL" id="ADL07624.1"/>
    </source>
</evidence>
<dbReference type="InterPro" id="IPR050243">
    <property type="entry name" value="PHP_phosphatase"/>
</dbReference>
<dbReference type="PANTHER" id="PTHR36928:SF1">
    <property type="entry name" value="PHOSPHATASE YCDX-RELATED"/>
    <property type="match status" value="1"/>
</dbReference>
<dbReference type="AlphaFoldDB" id="D9S2J7"/>
<dbReference type="GO" id="GO:0042578">
    <property type="term" value="F:phosphoric ester hydrolase activity"/>
    <property type="evidence" value="ECO:0007669"/>
    <property type="project" value="TreeGrafter"/>
</dbReference>
<dbReference type="HOGENOM" id="CLU_061999_1_0_9"/>
<dbReference type="InterPro" id="IPR016195">
    <property type="entry name" value="Pol/histidinol_Pase-like"/>
</dbReference>
<proteinExistence type="predicted"/>
<keyword evidence="3" id="KW-1185">Reference proteome</keyword>
<dbReference type="InterPro" id="IPR004013">
    <property type="entry name" value="PHP_dom"/>
</dbReference>
<dbReference type="OrthoDB" id="9808747at2"/>
<organism evidence="2 3">
    <name type="scientific">Thermosediminibacter oceani (strain ATCC BAA-1034 / DSM 16646 / JW/IW-1228P)</name>
    <dbReference type="NCBI Taxonomy" id="555079"/>
    <lineage>
        <taxon>Bacteria</taxon>
        <taxon>Bacillati</taxon>
        <taxon>Bacillota</taxon>
        <taxon>Clostridia</taxon>
        <taxon>Thermosediminibacterales</taxon>
        <taxon>Thermosediminibacteraceae</taxon>
        <taxon>Thermosediminibacter</taxon>
    </lineage>
</organism>
<dbReference type="GO" id="GO:0005829">
    <property type="term" value="C:cytosol"/>
    <property type="evidence" value="ECO:0007669"/>
    <property type="project" value="TreeGrafter"/>
</dbReference>
<dbReference type="eggNOG" id="COG1387">
    <property type="taxonomic scope" value="Bacteria"/>
</dbReference>
<sequence>MKIWADFHTHTRYSHGSGTIRDNVEAAVKKGLRVIGISDHGPATIGVGPDLDDFKKMREEIESLKEEYKNITILLGCEANVISLDGRLDMPERVLDELDYVMVGLHPLVWTKTFKDGYRILFENFVARYLDQIKPKVLEQNTRALINAIKNYRVDIITHPGLHLPIDTGALAEAAASCRTAMEINAGHGYMTEEYVKIAKSYGVKFAIGSDAHSPKKVGELKRGIEIALEAGLSELDILNAGRNQEVSLWRKISSL</sequence>
<dbReference type="RefSeq" id="WP_013275667.1">
    <property type="nucleotide sequence ID" value="NC_014377.1"/>
</dbReference>
<evidence type="ECO:0000259" key="1">
    <source>
        <dbReference type="SMART" id="SM00481"/>
    </source>
</evidence>
<dbReference type="KEGG" id="toc:Toce_0862"/>
<gene>
    <name evidence="2" type="ordered locus">Toce_0862</name>
</gene>
<dbReference type="Pfam" id="PF02811">
    <property type="entry name" value="PHP"/>
    <property type="match status" value="1"/>
</dbReference>
<name>D9S2J7_THEOJ</name>